<dbReference type="Gene3D" id="3.10.450.50">
    <property type="match status" value="1"/>
</dbReference>
<comment type="caution">
    <text evidence="3">The sequence shown here is derived from an EMBL/GenBank/DDBJ whole genome shotgun (WGS) entry which is preliminary data.</text>
</comment>
<sequence>MQLPRPGDVPRHLRGRRAGEPRDGSRWEGREALREPYVRQFAQGRCRARITGRLAEGDWVVDREVAEGVAEEPVRAPVAHRVRDGLIERVDFLG</sequence>
<evidence type="ECO:0000313" key="4">
    <source>
        <dbReference type="Proteomes" id="UP001501752"/>
    </source>
</evidence>
<gene>
    <name evidence="3" type="ORF">GCM10023235_63030</name>
</gene>
<dbReference type="EMBL" id="BAABIS010000001">
    <property type="protein sequence ID" value="GAA4875167.1"/>
    <property type="molecule type" value="Genomic_DNA"/>
</dbReference>
<keyword evidence="4" id="KW-1185">Reference proteome</keyword>
<accession>A0ABP9EDH0</accession>
<name>A0ABP9EDH0_9ACTN</name>
<dbReference type="InterPro" id="IPR037401">
    <property type="entry name" value="SnoaL-like"/>
</dbReference>
<feature type="domain" description="SnoaL-like" evidence="2">
    <location>
        <begin position="24"/>
        <end position="89"/>
    </location>
</feature>
<reference evidence="4" key="1">
    <citation type="journal article" date="2019" name="Int. J. Syst. Evol. Microbiol.">
        <title>The Global Catalogue of Microorganisms (GCM) 10K type strain sequencing project: providing services to taxonomists for standard genome sequencing and annotation.</title>
        <authorList>
            <consortium name="The Broad Institute Genomics Platform"/>
            <consortium name="The Broad Institute Genome Sequencing Center for Infectious Disease"/>
            <person name="Wu L."/>
            <person name="Ma J."/>
        </authorList>
    </citation>
    <scope>NUCLEOTIDE SEQUENCE [LARGE SCALE GENOMIC DNA]</scope>
    <source>
        <strain evidence="4">JCM 13006</strain>
    </source>
</reference>
<dbReference type="SUPFAM" id="SSF54427">
    <property type="entry name" value="NTF2-like"/>
    <property type="match status" value="1"/>
</dbReference>
<feature type="compositionally biased region" description="Basic and acidic residues" evidence="1">
    <location>
        <begin position="17"/>
        <end position="29"/>
    </location>
</feature>
<proteinExistence type="predicted"/>
<feature type="region of interest" description="Disordered" evidence="1">
    <location>
        <begin position="1"/>
        <end position="29"/>
    </location>
</feature>
<evidence type="ECO:0000313" key="3">
    <source>
        <dbReference type="EMBL" id="GAA4875167.1"/>
    </source>
</evidence>
<dbReference type="Proteomes" id="UP001501752">
    <property type="component" value="Unassembled WGS sequence"/>
</dbReference>
<evidence type="ECO:0000256" key="1">
    <source>
        <dbReference type="SAM" id="MobiDB-lite"/>
    </source>
</evidence>
<dbReference type="InterPro" id="IPR032710">
    <property type="entry name" value="NTF2-like_dom_sf"/>
</dbReference>
<evidence type="ECO:0000259" key="2">
    <source>
        <dbReference type="Pfam" id="PF12680"/>
    </source>
</evidence>
<organism evidence="3 4">
    <name type="scientific">Kitasatospora terrestris</name>
    <dbReference type="NCBI Taxonomy" id="258051"/>
    <lineage>
        <taxon>Bacteria</taxon>
        <taxon>Bacillati</taxon>
        <taxon>Actinomycetota</taxon>
        <taxon>Actinomycetes</taxon>
        <taxon>Kitasatosporales</taxon>
        <taxon>Streptomycetaceae</taxon>
        <taxon>Kitasatospora</taxon>
    </lineage>
</organism>
<protein>
    <recommendedName>
        <fullName evidence="2">SnoaL-like domain-containing protein</fullName>
    </recommendedName>
</protein>
<dbReference type="Pfam" id="PF12680">
    <property type="entry name" value="SnoaL_2"/>
    <property type="match status" value="1"/>
</dbReference>